<evidence type="ECO:0000259" key="18">
    <source>
        <dbReference type="Pfam" id="PF02896"/>
    </source>
</evidence>
<comment type="cofactor">
    <cofactor evidence="1">
        <name>Mg(2+)</name>
        <dbReference type="ChEBI" id="CHEBI:18420"/>
    </cofactor>
</comment>
<comment type="similarity">
    <text evidence="4">Belongs to the PEP-utilizing enzyme family.</text>
</comment>
<dbReference type="PANTHER" id="PTHR43030:SF1">
    <property type="entry name" value="PHOSPHOENOLPYRUVATE SYNTHASE"/>
    <property type="match status" value="1"/>
</dbReference>
<dbReference type="Gene3D" id="3.50.30.10">
    <property type="entry name" value="Phosphohistidine domain"/>
    <property type="match status" value="1"/>
</dbReference>
<keyword evidence="7" id="KW-0808">Transferase</keyword>
<keyword evidence="20" id="KW-1185">Reference proteome</keyword>
<dbReference type="Gene3D" id="3.30.470.20">
    <property type="entry name" value="ATP-grasp fold, B domain"/>
    <property type="match status" value="1"/>
</dbReference>
<keyword evidence="9" id="KW-0547">Nucleotide-binding</keyword>
<dbReference type="InterPro" id="IPR023151">
    <property type="entry name" value="PEP_util_CS"/>
</dbReference>
<evidence type="ECO:0000256" key="13">
    <source>
        <dbReference type="ARBA" id="ARBA00033470"/>
    </source>
</evidence>
<evidence type="ECO:0000259" key="16">
    <source>
        <dbReference type="Pfam" id="PF00391"/>
    </source>
</evidence>
<gene>
    <name evidence="19" type="ORF">K4A83_01925</name>
</gene>
<keyword evidence="8" id="KW-0479">Metal-binding</keyword>
<comment type="pathway">
    <text evidence="3">Carbohydrate biosynthesis; gluconeogenesis.</text>
</comment>
<proteinExistence type="inferred from homology"/>
<dbReference type="Pfam" id="PF01326">
    <property type="entry name" value="PPDK_N"/>
    <property type="match status" value="1"/>
</dbReference>
<evidence type="ECO:0000256" key="6">
    <source>
        <dbReference type="ARBA" id="ARBA00021623"/>
    </source>
</evidence>
<dbReference type="SUPFAM" id="SSF51621">
    <property type="entry name" value="Phosphoenolpyruvate/pyruvate domain"/>
    <property type="match status" value="1"/>
</dbReference>
<evidence type="ECO:0000256" key="5">
    <source>
        <dbReference type="ARBA" id="ARBA00011996"/>
    </source>
</evidence>
<dbReference type="InterPro" id="IPR000121">
    <property type="entry name" value="PEP_util_C"/>
</dbReference>
<evidence type="ECO:0000256" key="4">
    <source>
        <dbReference type="ARBA" id="ARBA00007837"/>
    </source>
</evidence>
<dbReference type="PROSITE" id="PS00742">
    <property type="entry name" value="PEP_ENZYMES_2"/>
    <property type="match status" value="1"/>
</dbReference>
<keyword evidence="10" id="KW-0418">Kinase</keyword>
<comment type="catalytic activity">
    <reaction evidence="14">
        <text>pyruvate + ATP + H2O = phosphoenolpyruvate + AMP + phosphate + 2 H(+)</text>
        <dbReference type="Rhea" id="RHEA:11364"/>
        <dbReference type="ChEBI" id="CHEBI:15361"/>
        <dbReference type="ChEBI" id="CHEBI:15377"/>
        <dbReference type="ChEBI" id="CHEBI:15378"/>
        <dbReference type="ChEBI" id="CHEBI:30616"/>
        <dbReference type="ChEBI" id="CHEBI:43474"/>
        <dbReference type="ChEBI" id="CHEBI:58702"/>
        <dbReference type="ChEBI" id="CHEBI:456215"/>
        <dbReference type="EC" id="2.7.9.2"/>
    </reaction>
</comment>
<reference evidence="19 20" key="1">
    <citation type="submission" date="2021-08" db="EMBL/GenBank/DDBJ databases">
        <title>Draft genome sequence of Spirulina subsalsa with high tolerance to salinity and hype-accumulation of phycocyanin.</title>
        <authorList>
            <person name="Pei H."/>
            <person name="Jiang L."/>
        </authorList>
    </citation>
    <scope>NUCLEOTIDE SEQUENCE [LARGE SCALE GENOMIC DNA]</scope>
    <source>
        <strain evidence="19 20">FACHB-351</strain>
    </source>
</reference>
<evidence type="ECO:0000256" key="8">
    <source>
        <dbReference type="ARBA" id="ARBA00022723"/>
    </source>
</evidence>
<evidence type="ECO:0000256" key="7">
    <source>
        <dbReference type="ARBA" id="ARBA00022679"/>
    </source>
</evidence>
<evidence type="ECO:0000256" key="15">
    <source>
        <dbReference type="SAM" id="MobiDB-lite"/>
    </source>
</evidence>
<sequence>MGKFYWLEEIEPTEVNLVGEKALALSQLGRLGYPIVPGFVIPSTTLKAFLKRLGESEPLLVDLADSSLYVDVDDYQALQTLTRHIRVAISSTPLEPDWLEDLSQEIKKLGTPTLIIRPSVTLPQKREEHLHGVLMAQVCNNDPKVLEGAIKQLWADLFSAKSLFYRQRMAIARLPIHCALLVQPLSNVVASGTLTTDEQTWSIQSSWGLGQSWVRGEVDPDTYSIKASQGILSAKHLGHKTRAYEILAQSDGRANPLDVIALTEAQQNDYALDQQNLQDLIELSRRLLEEGKQHFSLEWILCSESDKLQLYLTQFTPERTPYYRPPPLVMEQSPVLVTGIPASPGRVIAPAMVILGNQKPRPQIPPGSILVTQGLTSDWLPLLQHSIGIVLEMGGMTSHGAIMARELGIPALVGAAHATQQIQTGELILLDATRGEVSRYTGISDPLEEQEDRMTPAHSPSPSFVPPFPRGARGDTAPAPEELDEAENDWLGTQLWASISQPDLAEEVAQGRVDGVGLLRAEMMMLGLLHQKSLAQWLEDPQALVDGIRQRLEQFAVAFMPRPIFYRTTDWRFPEYPALGENWSEGVNPLMGLRGTYHYQFHPALFEAELKALQAIQGRYGNFRVILPFVRSVAEFRYCRDRLVEMGLLRSPTFQLWIMAEVPSVLFLLRDYIEAGVQGIAIGTNDLSQLLLGVDRENPPLARFYDQDATALKRMLQQLITQAQTYQIPCSICGQGVLEIPDLVDHLVEWGVTAISVEPHALESTYQTLARAEKRLLLAAARLKMDG</sequence>
<dbReference type="InterPro" id="IPR006319">
    <property type="entry name" value="PEP_synth"/>
</dbReference>
<dbReference type="Proteomes" id="UP001526426">
    <property type="component" value="Unassembled WGS sequence"/>
</dbReference>
<evidence type="ECO:0000256" key="11">
    <source>
        <dbReference type="ARBA" id="ARBA00022840"/>
    </source>
</evidence>
<dbReference type="InterPro" id="IPR013815">
    <property type="entry name" value="ATP_grasp_subdomain_1"/>
</dbReference>
<protein>
    <recommendedName>
        <fullName evidence="6">Phosphoenolpyruvate synthase</fullName>
        <ecNumber evidence="5">2.7.9.2</ecNumber>
    </recommendedName>
    <alternativeName>
        <fullName evidence="13">Pyruvate, water dikinase</fullName>
    </alternativeName>
</protein>
<comment type="caution">
    <text evidence="19">The sequence shown here is derived from an EMBL/GenBank/DDBJ whole genome shotgun (WGS) entry which is preliminary data.</text>
</comment>
<dbReference type="Gene3D" id="3.30.1490.20">
    <property type="entry name" value="ATP-grasp fold, A domain"/>
    <property type="match status" value="1"/>
</dbReference>
<dbReference type="Pfam" id="PF02896">
    <property type="entry name" value="PEP-utilizers_C"/>
    <property type="match status" value="1"/>
</dbReference>
<comment type="function">
    <text evidence="2">Catalyzes the phosphorylation of pyruvate to phosphoenolpyruvate.</text>
</comment>
<evidence type="ECO:0000256" key="14">
    <source>
        <dbReference type="ARBA" id="ARBA00047700"/>
    </source>
</evidence>
<evidence type="ECO:0000256" key="1">
    <source>
        <dbReference type="ARBA" id="ARBA00001946"/>
    </source>
</evidence>
<dbReference type="Pfam" id="PF00391">
    <property type="entry name" value="PEP-utilizers"/>
    <property type="match status" value="1"/>
</dbReference>
<dbReference type="InterPro" id="IPR015813">
    <property type="entry name" value="Pyrv/PenolPyrv_kinase-like_dom"/>
</dbReference>
<evidence type="ECO:0000256" key="10">
    <source>
        <dbReference type="ARBA" id="ARBA00022777"/>
    </source>
</evidence>
<evidence type="ECO:0000313" key="19">
    <source>
        <dbReference type="EMBL" id="MCW6035033.1"/>
    </source>
</evidence>
<dbReference type="SUPFAM" id="SSF56059">
    <property type="entry name" value="Glutathione synthetase ATP-binding domain-like"/>
    <property type="match status" value="1"/>
</dbReference>
<keyword evidence="11" id="KW-0067">ATP-binding</keyword>
<feature type="region of interest" description="Disordered" evidence="15">
    <location>
        <begin position="444"/>
        <end position="478"/>
    </location>
</feature>
<evidence type="ECO:0000256" key="3">
    <source>
        <dbReference type="ARBA" id="ARBA00004742"/>
    </source>
</evidence>
<accession>A0ABT3L0K6</accession>
<organism evidence="19 20">
    <name type="scientific">Spirulina subsalsa FACHB-351</name>
    <dbReference type="NCBI Taxonomy" id="234711"/>
    <lineage>
        <taxon>Bacteria</taxon>
        <taxon>Bacillati</taxon>
        <taxon>Cyanobacteriota</taxon>
        <taxon>Cyanophyceae</taxon>
        <taxon>Spirulinales</taxon>
        <taxon>Spirulinaceae</taxon>
        <taxon>Spirulina</taxon>
    </lineage>
</organism>
<dbReference type="EC" id="2.7.9.2" evidence="5"/>
<dbReference type="RefSeq" id="WP_265262696.1">
    <property type="nucleotide sequence ID" value="NZ_JAIHOM010000006.1"/>
</dbReference>
<evidence type="ECO:0000259" key="17">
    <source>
        <dbReference type="Pfam" id="PF01326"/>
    </source>
</evidence>
<dbReference type="InterPro" id="IPR036637">
    <property type="entry name" value="Phosphohistidine_dom_sf"/>
</dbReference>
<keyword evidence="12" id="KW-0460">Magnesium</keyword>
<feature type="domain" description="PEP-utilising enzyme mobile" evidence="16">
    <location>
        <begin position="364"/>
        <end position="435"/>
    </location>
</feature>
<feature type="domain" description="PEP-utilising enzyme C-terminal" evidence="18">
    <location>
        <begin position="489"/>
        <end position="772"/>
    </location>
</feature>
<dbReference type="Gene3D" id="3.20.20.60">
    <property type="entry name" value="Phosphoenolpyruvate-binding domains"/>
    <property type="match status" value="1"/>
</dbReference>
<feature type="domain" description="Pyruvate phosphate dikinase AMP/ATP-binding" evidence="17">
    <location>
        <begin position="16"/>
        <end position="320"/>
    </location>
</feature>
<evidence type="ECO:0000256" key="9">
    <source>
        <dbReference type="ARBA" id="ARBA00022741"/>
    </source>
</evidence>
<evidence type="ECO:0000313" key="20">
    <source>
        <dbReference type="Proteomes" id="UP001526426"/>
    </source>
</evidence>
<evidence type="ECO:0000256" key="2">
    <source>
        <dbReference type="ARBA" id="ARBA00002988"/>
    </source>
</evidence>
<dbReference type="PANTHER" id="PTHR43030">
    <property type="entry name" value="PHOSPHOENOLPYRUVATE SYNTHASE"/>
    <property type="match status" value="1"/>
</dbReference>
<dbReference type="InterPro" id="IPR040442">
    <property type="entry name" value="Pyrv_kinase-like_dom_sf"/>
</dbReference>
<dbReference type="InterPro" id="IPR002192">
    <property type="entry name" value="PPDK_AMP/ATP-bd"/>
</dbReference>
<dbReference type="InterPro" id="IPR008279">
    <property type="entry name" value="PEP-util_enz_mobile_dom"/>
</dbReference>
<name>A0ABT3L0K6_9CYAN</name>
<evidence type="ECO:0000256" key="12">
    <source>
        <dbReference type="ARBA" id="ARBA00022842"/>
    </source>
</evidence>
<dbReference type="EMBL" id="JAIHOM010000006">
    <property type="protein sequence ID" value="MCW6035033.1"/>
    <property type="molecule type" value="Genomic_DNA"/>
</dbReference>
<dbReference type="SUPFAM" id="SSF52009">
    <property type="entry name" value="Phosphohistidine domain"/>
    <property type="match status" value="1"/>
</dbReference>